<dbReference type="EMBL" id="JAEEGA010000007">
    <property type="protein sequence ID" value="MBP1041824.1"/>
    <property type="molecule type" value="Genomic_DNA"/>
</dbReference>
<reference evidence="1" key="1">
    <citation type="submission" date="2020-12" db="EMBL/GenBank/DDBJ databases">
        <title>Vagococcus allomyrinae sp. nov. and Enterococcus lavae sp. nov., isolated from the larvae of Allomyrina dichotoma.</title>
        <authorList>
            <person name="Lee S.D."/>
        </authorList>
    </citation>
    <scope>NUCLEOTIDE SEQUENCE</scope>
    <source>
        <strain evidence="1">BWB3-3</strain>
    </source>
</reference>
<dbReference type="Proteomes" id="UP000674938">
    <property type="component" value="Unassembled WGS sequence"/>
</dbReference>
<organism evidence="1 2">
    <name type="scientific">Vagococcus allomyrinae</name>
    <dbReference type="NCBI Taxonomy" id="2794353"/>
    <lineage>
        <taxon>Bacteria</taxon>
        <taxon>Bacillati</taxon>
        <taxon>Bacillota</taxon>
        <taxon>Bacilli</taxon>
        <taxon>Lactobacillales</taxon>
        <taxon>Enterococcaceae</taxon>
        <taxon>Vagococcus</taxon>
    </lineage>
</organism>
<dbReference type="AlphaFoldDB" id="A0A940P5A0"/>
<evidence type="ECO:0000313" key="2">
    <source>
        <dbReference type="Proteomes" id="UP000674938"/>
    </source>
</evidence>
<name>A0A940P5A0_9ENTE</name>
<evidence type="ECO:0000313" key="1">
    <source>
        <dbReference type="EMBL" id="MBP1041824.1"/>
    </source>
</evidence>
<sequence>MDEKEMYELLLETNTTESKLIAVDTDDNENFEILYQKLAKEYFYLFRLVKTRHSTLDSLHTIQYDSHNLTQLLRMINFELQIGHFFKLTLSTFNLLKELNEYLDRRVIYFDFRRFSTNQDCFLDTPETAPMTKLITGKYCRKVKQLIAKGLVGIEELDKKEVLILTSAGKHVLQLYEDQLLAQTITDEPQKTYNLTTSQGPMLFTHNDQYYFITRTQSKYALYQQVMPVAKSLPHIKDKDHPSSQLPRNHYGVVTTYFDWRIGRRVAHQFKLLRGDLASLESCYNFIEKNDHLNQ</sequence>
<dbReference type="RefSeq" id="WP_209528390.1">
    <property type="nucleotide sequence ID" value="NZ_JAEEGA010000007.1"/>
</dbReference>
<comment type="caution">
    <text evidence="1">The sequence shown here is derived from an EMBL/GenBank/DDBJ whole genome shotgun (WGS) entry which is preliminary data.</text>
</comment>
<proteinExistence type="predicted"/>
<protein>
    <submittedName>
        <fullName evidence="1">Uncharacterized protein</fullName>
    </submittedName>
</protein>
<accession>A0A940P5A0</accession>
<gene>
    <name evidence="1" type="ORF">I6N95_12465</name>
</gene>
<keyword evidence="2" id="KW-1185">Reference proteome</keyword>